<dbReference type="Pfam" id="PF12706">
    <property type="entry name" value="Lactamase_B_2"/>
    <property type="match status" value="1"/>
</dbReference>
<dbReference type="InterPro" id="IPR036866">
    <property type="entry name" value="RibonucZ/Hydroxyglut_hydro"/>
</dbReference>
<accession>A0ABY6M1C5</accession>
<dbReference type="RefSeq" id="WP_264433165.1">
    <property type="nucleotide sequence ID" value="NZ_CP081495.1"/>
</dbReference>
<evidence type="ECO:0000313" key="3">
    <source>
        <dbReference type="Proteomes" id="UP001163328"/>
    </source>
</evidence>
<dbReference type="Gene3D" id="3.60.15.10">
    <property type="entry name" value="Ribonuclease Z/Hydroxyacylglutathione hydrolase-like"/>
    <property type="match status" value="1"/>
</dbReference>
<name>A0ABY6M1C5_9FLAO</name>
<proteinExistence type="predicted"/>
<organism evidence="2 3">
    <name type="scientific">Flavobacterium agricola</name>
    <dbReference type="NCBI Taxonomy" id="2870839"/>
    <lineage>
        <taxon>Bacteria</taxon>
        <taxon>Pseudomonadati</taxon>
        <taxon>Bacteroidota</taxon>
        <taxon>Flavobacteriia</taxon>
        <taxon>Flavobacteriales</taxon>
        <taxon>Flavobacteriaceae</taxon>
        <taxon>Flavobacterium</taxon>
    </lineage>
</organism>
<dbReference type="PIRSF" id="PIRSF038896">
    <property type="entry name" value="NAPE-PLD"/>
    <property type="match status" value="1"/>
</dbReference>
<gene>
    <name evidence="2" type="ORF">K5I29_10475</name>
</gene>
<keyword evidence="3" id="KW-1185">Reference proteome</keyword>
<dbReference type="Proteomes" id="UP001163328">
    <property type="component" value="Chromosome"/>
</dbReference>
<dbReference type="PANTHER" id="PTHR15032:SF4">
    <property type="entry name" value="N-ACYL-PHOSPHATIDYLETHANOLAMINE-HYDROLYZING PHOSPHOLIPASE D"/>
    <property type="match status" value="1"/>
</dbReference>
<dbReference type="EMBL" id="CP081495">
    <property type="protein sequence ID" value="UYW00921.1"/>
    <property type="molecule type" value="Genomic_DNA"/>
</dbReference>
<dbReference type="InterPro" id="IPR001279">
    <property type="entry name" value="Metallo-B-lactamas"/>
</dbReference>
<sequence length="363" mass="42099">MWYLFLLIALLLLGAYLYTLQPKFGKNPSGARLEKIKQSQFYANGAFQNLSHTPALAEGHTTFQVFWNFFFKKHPNTIPDQEIPHVVTDLKTIPANENVLVWFGHSSYFIQLHGKKYLIDPVFSGNVSPIPNTAKAFNGSDYYKAANMPEIDYLILTHDHYDHLDYETLVALKDKVKQVICPLGVGSHLEHWGYDAERLIEKEWYESEVLDKNLKISFMPTRHFSGRSLKRNNTLWTSYVLESEDFKLYIGGDSGYDSHFKAIGEQFGPFDFALLENGQYNKAWRYIHLFPEELLQAAKDLKAKRIMPVHSSKFKLAHHEWDTPLKDLVQKNDSLNLATPKIGEVVYLNENNQVFEPWWNSYK</sequence>
<dbReference type="InterPro" id="IPR024884">
    <property type="entry name" value="NAPE-PLD"/>
</dbReference>
<reference evidence="2" key="1">
    <citation type="submission" date="2021-08" db="EMBL/GenBank/DDBJ databases">
        <title>Flavobacterium sp. strain CC-SYL302.</title>
        <authorList>
            <person name="Lin S.-Y."/>
            <person name="Lee T.-H."/>
            <person name="Young C.-C."/>
        </authorList>
    </citation>
    <scope>NUCLEOTIDE SEQUENCE</scope>
    <source>
        <strain evidence="2">CC-SYL302</strain>
    </source>
</reference>
<dbReference type="PANTHER" id="PTHR15032">
    <property type="entry name" value="N-ACYL-PHOSPHATIDYLETHANOLAMINE-HYDROLYZING PHOSPHOLIPASE D"/>
    <property type="match status" value="1"/>
</dbReference>
<evidence type="ECO:0000259" key="1">
    <source>
        <dbReference type="Pfam" id="PF12706"/>
    </source>
</evidence>
<dbReference type="SUPFAM" id="SSF56281">
    <property type="entry name" value="Metallo-hydrolase/oxidoreductase"/>
    <property type="match status" value="1"/>
</dbReference>
<protein>
    <submittedName>
        <fullName evidence="2">MBL fold metallo-hydrolase</fullName>
    </submittedName>
</protein>
<evidence type="ECO:0000313" key="2">
    <source>
        <dbReference type="EMBL" id="UYW00921.1"/>
    </source>
</evidence>
<feature type="domain" description="Metallo-beta-lactamase" evidence="1">
    <location>
        <begin position="117"/>
        <end position="310"/>
    </location>
</feature>